<dbReference type="GeneID" id="27723858"/>
<dbReference type="InterPro" id="IPR059095">
    <property type="entry name" value="Znf_C2H2_17_2nd"/>
</dbReference>
<sequence length="588" mass="65555">MDSDLLKRAPVPLSDVEIREWQRRASLEWEPPAQQGIVASLFRNICLLYKEILHAIAGSRSIKVRKSIYRRLESGYTGLLIWGRDYNVADGKLDRKLDNSRRLQHATIKIMMSICSTLTEELVPLIRFDPRTAAKVKSLAQLVSDSVEDAVLSLQQAAGGFGGLSDDGSDTDSVWSDDASMDEVAGSLKTDVECLMDMGPRFRDPLPNSVADPDPAKNQDAHPDSAEAPWDPVKLFSDRIKTKFPKCHPNLVFSCSKSVYDTLLRLHECRERATIPEVPQKRMHDPPDSALGTSLTGDDQEPPQPRVPLSGGASLAGDSKAPTIFSFIGEDGNTRARLPSQPKDVSIGQPFSCMACGRRVVKSQSTRSWKAQHELHPEWDDKNCPFCAKSVPQGGADMMRHVEVHLQEISLMALPSPGPDEVDEDGGSNISEWASQSRDDRDVRQISSMTLIERVQDHPVYKSAKPRADGLWHCAWEGEDYCEHEPTMLRAEFDEYIARHLHDFTCKVEGCFTAGRAFLSPECLRLHQRDAHGMFKGEDRPWLCTSRGCGRSIPGNGFASWWVLEDHVRVVHGHLEGLPPLPPKPDDE</sequence>
<dbReference type="InterPro" id="IPR013087">
    <property type="entry name" value="Znf_C2H2_type"/>
</dbReference>
<feature type="compositionally biased region" description="Basic and acidic residues" evidence="1">
    <location>
        <begin position="277"/>
        <end position="287"/>
    </location>
</feature>
<dbReference type="HOGENOM" id="CLU_463923_0_0_1"/>
<feature type="domain" description="C2H2-type" evidence="2">
    <location>
        <begin position="542"/>
        <end position="572"/>
    </location>
</feature>
<dbReference type="OrthoDB" id="20872at2759"/>
<feature type="domain" description="C2H2-type" evidence="2">
    <location>
        <begin position="504"/>
        <end position="532"/>
    </location>
</feature>
<evidence type="ECO:0000313" key="3">
    <source>
        <dbReference type="EMBL" id="KEZ43334.1"/>
    </source>
</evidence>
<dbReference type="OMA" id="CRESIAQ"/>
<evidence type="ECO:0000259" key="2">
    <source>
        <dbReference type="SMART" id="SM00355"/>
    </source>
</evidence>
<feature type="domain" description="C2H2-type" evidence="2">
    <location>
        <begin position="382"/>
        <end position="405"/>
    </location>
</feature>
<evidence type="ECO:0000313" key="4">
    <source>
        <dbReference type="Proteomes" id="UP000028545"/>
    </source>
</evidence>
<dbReference type="EMBL" id="JOWA01000094">
    <property type="protein sequence ID" value="KEZ43334.1"/>
    <property type="molecule type" value="Genomic_DNA"/>
</dbReference>
<comment type="caution">
    <text evidence="3">The sequence shown here is derived from an EMBL/GenBank/DDBJ whole genome shotgun (WGS) entry which is preliminary data.</text>
</comment>
<feature type="region of interest" description="Disordered" evidence="1">
    <location>
        <begin position="277"/>
        <end position="318"/>
    </location>
</feature>
<gene>
    <name evidence="3" type="ORF">SAPIO_CDS4786</name>
</gene>
<name>A0A084G7M2_PSEDA</name>
<protein>
    <recommendedName>
        <fullName evidence="2">C2H2-type domain-containing protein</fullName>
    </recommendedName>
</protein>
<feature type="region of interest" description="Disordered" evidence="1">
    <location>
        <begin position="202"/>
        <end position="230"/>
    </location>
</feature>
<organism evidence="3 4">
    <name type="scientific">Pseudallescheria apiosperma</name>
    <name type="common">Scedosporium apiospermum</name>
    <dbReference type="NCBI Taxonomy" id="563466"/>
    <lineage>
        <taxon>Eukaryota</taxon>
        <taxon>Fungi</taxon>
        <taxon>Dikarya</taxon>
        <taxon>Ascomycota</taxon>
        <taxon>Pezizomycotina</taxon>
        <taxon>Sordariomycetes</taxon>
        <taxon>Hypocreomycetidae</taxon>
        <taxon>Microascales</taxon>
        <taxon>Microascaceae</taxon>
        <taxon>Scedosporium</taxon>
    </lineage>
</organism>
<keyword evidence="4" id="KW-1185">Reference proteome</keyword>
<feature type="region of interest" description="Disordered" evidence="1">
    <location>
        <begin position="418"/>
        <end position="439"/>
    </location>
</feature>
<dbReference type="Proteomes" id="UP000028545">
    <property type="component" value="Unassembled WGS sequence"/>
</dbReference>
<accession>A0A084G7M2</accession>
<evidence type="ECO:0000256" key="1">
    <source>
        <dbReference type="SAM" id="MobiDB-lite"/>
    </source>
</evidence>
<dbReference type="KEGG" id="sapo:SAPIO_CDS4786"/>
<dbReference type="Pfam" id="PF26176">
    <property type="entry name" value="zf_C2H2_17_2"/>
    <property type="match status" value="1"/>
</dbReference>
<dbReference type="SMART" id="SM00355">
    <property type="entry name" value="ZnF_C2H2"/>
    <property type="match status" value="3"/>
</dbReference>
<dbReference type="AlphaFoldDB" id="A0A084G7M2"/>
<feature type="compositionally biased region" description="Basic and acidic residues" evidence="1">
    <location>
        <begin position="214"/>
        <end position="225"/>
    </location>
</feature>
<proteinExistence type="predicted"/>
<dbReference type="RefSeq" id="XP_016643133.1">
    <property type="nucleotide sequence ID" value="XM_016787254.1"/>
</dbReference>
<reference evidence="3 4" key="1">
    <citation type="journal article" date="2014" name="Genome Announc.">
        <title>Draft genome sequence of the pathogenic fungus Scedosporium apiospermum.</title>
        <authorList>
            <person name="Vandeputte P."/>
            <person name="Ghamrawi S."/>
            <person name="Rechenmann M."/>
            <person name="Iltis A."/>
            <person name="Giraud S."/>
            <person name="Fleury M."/>
            <person name="Thornton C."/>
            <person name="Delhaes L."/>
            <person name="Meyer W."/>
            <person name="Papon N."/>
            <person name="Bouchara J.P."/>
        </authorList>
    </citation>
    <scope>NUCLEOTIDE SEQUENCE [LARGE SCALE GENOMIC DNA]</scope>
    <source>
        <strain evidence="3 4">IHEM 14462</strain>
    </source>
</reference>
<dbReference type="VEuPathDB" id="FungiDB:SAPIO_CDS4786"/>